<evidence type="ECO:0000256" key="2">
    <source>
        <dbReference type="ARBA" id="ARBA00005019"/>
    </source>
</evidence>
<dbReference type="Proteomes" id="UP000233654">
    <property type="component" value="Unassembled WGS sequence"/>
</dbReference>
<dbReference type="InterPro" id="IPR004821">
    <property type="entry name" value="Cyt_trans-like"/>
</dbReference>
<proteinExistence type="inferred from homology"/>
<dbReference type="SUPFAM" id="SSF52374">
    <property type="entry name" value="Nucleotidylyl transferase"/>
    <property type="match status" value="1"/>
</dbReference>
<evidence type="ECO:0000256" key="7">
    <source>
        <dbReference type="ARBA" id="ARBA00022741"/>
    </source>
</evidence>
<protein>
    <recommendedName>
        <fullName evidence="11">Probable nicotinate-nucleotide adenylyltransferase</fullName>
        <ecNumber evidence="11">2.7.7.18</ecNumber>
    </recommendedName>
    <alternativeName>
        <fullName evidence="11">Deamido-NAD(+) diphosphorylase</fullName>
    </alternativeName>
    <alternativeName>
        <fullName evidence="11">Deamido-NAD(+) pyrophosphorylase</fullName>
    </alternativeName>
    <alternativeName>
        <fullName evidence="11">Nicotinate mononucleotide adenylyltransferase</fullName>
        <shortName evidence="11">NaMN adenylyltransferase</shortName>
    </alternativeName>
</protein>
<evidence type="ECO:0000256" key="1">
    <source>
        <dbReference type="ARBA" id="ARBA00002324"/>
    </source>
</evidence>
<evidence type="ECO:0000313" key="13">
    <source>
        <dbReference type="EMBL" id="PKQ28429.1"/>
    </source>
</evidence>
<keyword evidence="8 11" id="KW-0067">ATP-binding</keyword>
<sequence length="194" mass="21774">MGGTFDPIHIGHLMVAEEARFRFGLDRVIFVPSARPPHKADIPNSPPLDRKRMVELAINGNPFLEMSEIELDREGPSYTIDTLRELRRINGEDAELYFIIGADAMSEILTWKEPEDVLAESEFIVATRPGCSLDRLRDALPAGADAMKSVYCMEIPALAISSTDIRSRVHDGRPFRYLVPDAVLEYIKANGLYQ</sequence>
<dbReference type="AlphaFoldDB" id="A0A2N3G6T7"/>
<comment type="function">
    <text evidence="1 11">Catalyzes the reversible adenylation of nicotinate mononucleotide (NaMN) to nicotinic acid adenine dinucleotide (NaAD).</text>
</comment>
<dbReference type="CDD" id="cd02165">
    <property type="entry name" value="NMNAT"/>
    <property type="match status" value="1"/>
</dbReference>
<evidence type="ECO:0000256" key="4">
    <source>
        <dbReference type="ARBA" id="ARBA00022642"/>
    </source>
</evidence>
<dbReference type="GO" id="GO:0009435">
    <property type="term" value="P:NAD+ biosynthetic process"/>
    <property type="evidence" value="ECO:0007669"/>
    <property type="project" value="UniProtKB-UniRule"/>
</dbReference>
<comment type="pathway">
    <text evidence="2 11">Cofactor biosynthesis; NAD(+) biosynthesis; deamido-NAD(+) from nicotinate D-ribonucleotide: step 1/1.</text>
</comment>
<evidence type="ECO:0000256" key="6">
    <source>
        <dbReference type="ARBA" id="ARBA00022695"/>
    </source>
</evidence>
<organism evidence="13 14">
    <name type="scientific">Candidatus Anoxymicrobium japonicum</name>
    <dbReference type="NCBI Taxonomy" id="2013648"/>
    <lineage>
        <taxon>Bacteria</taxon>
        <taxon>Bacillati</taxon>
        <taxon>Actinomycetota</taxon>
        <taxon>Candidatus Geothermincolia</taxon>
        <taxon>Candidatus Geothermincolales</taxon>
        <taxon>Candidatus Anoxymicrobiaceae</taxon>
        <taxon>Candidatus Anoxymicrobium</taxon>
    </lineage>
</organism>
<evidence type="ECO:0000256" key="10">
    <source>
        <dbReference type="ARBA" id="ARBA00048721"/>
    </source>
</evidence>
<comment type="catalytic activity">
    <reaction evidence="10 11">
        <text>nicotinate beta-D-ribonucleotide + ATP + H(+) = deamido-NAD(+) + diphosphate</text>
        <dbReference type="Rhea" id="RHEA:22860"/>
        <dbReference type="ChEBI" id="CHEBI:15378"/>
        <dbReference type="ChEBI" id="CHEBI:30616"/>
        <dbReference type="ChEBI" id="CHEBI:33019"/>
        <dbReference type="ChEBI" id="CHEBI:57502"/>
        <dbReference type="ChEBI" id="CHEBI:58437"/>
        <dbReference type="EC" id="2.7.7.18"/>
    </reaction>
</comment>
<dbReference type="Pfam" id="PF01467">
    <property type="entry name" value="CTP_transf_like"/>
    <property type="match status" value="1"/>
</dbReference>
<comment type="similarity">
    <text evidence="3 11">Belongs to the NadD family.</text>
</comment>
<gene>
    <name evidence="11" type="primary">nadD</name>
    <name evidence="13" type="ORF">CVT63_02895</name>
</gene>
<dbReference type="HAMAP" id="MF_00244">
    <property type="entry name" value="NaMN_adenylyltr"/>
    <property type="match status" value="1"/>
</dbReference>
<dbReference type="PANTHER" id="PTHR39321:SF3">
    <property type="entry name" value="PHOSPHOPANTETHEINE ADENYLYLTRANSFERASE"/>
    <property type="match status" value="1"/>
</dbReference>
<evidence type="ECO:0000256" key="8">
    <source>
        <dbReference type="ARBA" id="ARBA00022840"/>
    </source>
</evidence>
<dbReference type="NCBIfam" id="TIGR00125">
    <property type="entry name" value="cyt_tran_rel"/>
    <property type="match status" value="1"/>
</dbReference>
<dbReference type="NCBIfam" id="TIGR00482">
    <property type="entry name" value="nicotinate (nicotinamide) nucleotide adenylyltransferase"/>
    <property type="match status" value="1"/>
</dbReference>
<evidence type="ECO:0000259" key="12">
    <source>
        <dbReference type="Pfam" id="PF01467"/>
    </source>
</evidence>
<keyword evidence="7 11" id="KW-0547">Nucleotide-binding</keyword>
<dbReference type="GO" id="GO:0005524">
    <property type="term" value="F:ATP binding"/>
    <property type="evidence" value="ECO:0007669"/>
    <property type="project" value="UniProtKB-KW"/>
</dbReference>
<keyword evidence="4 11" id="KW-0662">Pyridine nucleotide biosynthesis</keyword>
<dbReference type="FunFam" id="3.40.50.620:FF:000039">
    <property type="entry name" value="Probable nicotinate-nucleotide adenylyltransferase"/>
    <property type="match status" value="1"/>
</dbReference>
<dbReference type="PANTHER" id="PTHR39321">
    <property type="entry name" value="NICOTINATE-NUCLEOTIDE ADENYLYLTRANSFERASE-RELATED"/>
    <property type="match status" value="1"/>
</dbReference>
<keyword evidence="5 11" id="KW-0808">Transferase</keyword>
<dbReference type="Gene3D" id="3.40.50.620">
    <property type="entry name" value="HUPs"/>
    <property type="match status" value="1"/>
</dbReference>
<evidence type="ECO:0000256" key="5">
    <source>
        <dbReference type="ARBA" id="ARBA00022679"/>
    </source>
</evidence>
<dbReference type="EMBL" id="PHEX01000017">
    <property type="protein sequence ID" value="PKQ28429.1"/>
    <property type="molecule type" value="Genomic_DNA"/>
</dbReference>
<keyword evidence="9 11" id="KW-0520">NAD</keyword>
<evidence type="ECO:0000256" key="9">
    <source>
        <dbReference type="ARBA" id="ARBA00023027"/>
    </source>
</evidence>
<comment type="caution">
    <text evidence="13">The sequence shown here is derived from an EMBL/GenBank/DDBJ whole genome shotgun (WGS) entry which is preliminary data.</text>
</comment>
<reference evidence="13 14" key="1">
    <citation type="journal article" date="2017" name="ISME J.">
        <title>Potential for microbial H2 and metal transformations associated with novel bacteria and archaea in deep terrestrial subsurface sediments.</title>
        <authorList>
            <person name="Hernsdorf A.W."/>
            <person name="Amano Y."/>
            <person name="Miyakawa K."/>
            <person name="Ise K."/>
            <person name="Suzuki Y."/>
            <person name="Anantharaman K."/>
            <person name="Probst A."/>
            <person name="Burstein D."/>
            <person name="Thomas B.C."/>
            <person name="Banfield J.F."/>
        </authorList>
    </citation>
    <scope>NUCLEOTIDE SEQUENCE [LARGE SCALE GENOMIC DNA]</scope>
    <source>
        <strain evidence="13">HGW-Actinobacteria-3</strain>
    </source>
</reference>
<keyword evidence="6 11" id="KW-0548">Nucleotidyltransferase</keyword>
<dbReference type="GO" id="GO:0004515">
    <property type="term" value="F:nicotinate-nucleotide adenylyltransferase activity"/>
    <property type="evidence" value="ECO:0007669"/>
    <property type="project" value="UniProtKB-UniRule"/>
</dbReference>
<dbReference type="NCBIfam" id="NF000839">
    <property type="entry name" value="PRK00071.1-1"/>
    <property type="match status" value="1"/>
</dbReference>
<evidence type="ECO:0000313" key="14">
    <source>
        <dbReference type="Proteomes" id="UP000233654"/>
    </source>
</evidence>
<dbReference type="InterPro" id="IPR005248">
    <property type="entry name" value="NadD/NMNAT"/>
</dbReference>
<dbReference type="NCBIfam" id="NF000840">
    <property type="entry name" value="PRK00071.1-3"/>
    <property type="match status" value="1"/>
</dbReference>
<feature type="domain" description="Cytidyltransferase-like" evidence="12">
    <location>
        <begin position="1"/>
        <end position="168"/>
    </location>
</feature>
<dbReference type="UniPathway" id="UPA00253">
    <property type="reaction ID" value="UER00332"/>
</dbReference>
<name>A0A2N3G6T7_9ACTN</name>
<accession>A0A2N3G6T7</accession>
<evidence type="ECO:0000256" key="11">
    <source>
        <dbReference type="HAMAP-Rule" id="MF_00244"/>
    </source>
</evidence>
<dbReference type="InterPro" id="IPR014729">
    <property type="entry name" value="Rossmann-like_a/b/a_fold"/>
</dbReference>
<evidence type="ECO:0000256" key="3">
    <source>
        <dbReference type="ARBA" id="ARBA00009014"/>
    </source>
</evidence>
<dbReference type="EC" id="2.7.7.18" evidence="11"/>